<dbReference type="SUPFAM" id="SSF55136">
    <property type="entry name" value="Probable bacterial effector-binding domain"/>
    <property type="match status" value="1"/>
</dbReference>
<comment type="caution">
    <text evidence="2">The sequence shown here is derived from an EMBL/GenBank/DDBJ whole genome shotgun (WGS) entry which is preliminary data.</text>
</comment>
<keyword evidence="1" id="KW-0732">Signal</keyword>
<dbReference type="PANTHER" id="PTHR15949:SF3">
    <property type="entry name" value="TESTIS-EXPRESSED PROTEIN 264"/>
    <property type="match status" value="1"/>
</dbReference>
<dbReference type="InterPro" id="IPR011256">
    <property type="entry name" value="Reg_factor_effector_dom_sf"/>
</dbReference>
<feature type="chain" id="PRO_5043932859" evidence="1">
    <location>
        <begin position="22"/>
        <end position="124"/>
    </location>
</feature>
<dbReference type="Gene3D" id="3.20.80.10">
    <property type="entry name" value="Regulatory factor, effector binding domain"/>
    <property type="match status" value="1"/>
</dbReference>
<evidence type="ECO:0000313" key="3">
    <source>
        <dbReference type="Proteomes" id="UP001432322"/>
    </source>
</evidence>
<dbReference type="GO" id="GO:0005789">
    <property type="term" value="C:endoplasmic reticulum membrane"/>
    <property type="evidence" value="ECO:0007669"/>
    <property type="project" value="TreeGrafter"/>
</dbReference>
<dbReference type="GO" id="GO:0005657">
    <property type="term" value="C:replication fork"/>
    <property type="evidence" value="ECO:0007669"/>
    <property type="project" value="TreeGrafter"/>
</dbReference>
<dbReference type="Proteomes" id="UP001432322">
    <property type="component" value="Unassembled WGS sequence"/>
</dbReference>
<keyword evidence="3" id="KW-1185">Reference proteome</keyword>
<dbReference type="GO" id="GO:0005634">
    <property type="term" value="C:nucleus"/>
    <property type="evidence" value="ECO:0007669"/>
    <property type="project" value="TreeGrafter"/>
</dbReference>
<evidence type="ECO:0000256" key="1">
    <source>
        <dbReference type="SAM" id="SignalP"/>
    </source>
</evidence>
<name>A0AAV5VA41_9BILA</name>
<dbReference type="AlphaFoldDB" id="A0AAV5VA41"/>
<organism evidence="2 3">
    <name type="scientific">Pristionchus fissidentatus</name>
    <dbReference type="NCBI Taxonomy" id="1538716"/>
    <lineage>
        <taxon>Eukaryota</taxon>
        <taxon>Metazoa</taxon>
        <taxon>Ecdysozoa</taxon>
        <taxon>Nematoda</taxon>
        <taxon>Chromadorea</taxon>
        <taxon>Rhabditida</taxon>
        <taxon>Rhabditina</taxon>
        <taxon>Diplogasteromorpha</taxon>
        <taxon>Diplogasteroidea</taxon>
        <taxon>Neodiplogasteridae</taxon>
        <taxon>Pristionchus</taxon>
    </lineage>
</organism>
<protein>
    <submittedName>
        <fullName evidence="2">Uncharacterized protein</fullName>
    </submittedName>
</protein>
<accession>A0AAV5VA41</accession>
<feature type="signal peptide" evidence="1">
    <location>
        <begin position="1"/>
        <end position="21"/>
    </location>
</feature>
<reference evidence="2" key="1">
    <citation type="submission" date="2023-10" db="EMBL/GenBank/DDBJ databases">
        <title>Genome assembly of Pristionchus species.</title>
        <authorList>
            <person name="Yoshida K."/>
            <person name="Sommer R.J."/>
        </authorList>
    </citation>
    <scope>NUCLEOTIDE SEQUENCE</scope>
    <source>
        <strain evidence="2">RS5133</strain>
    </source>
</reference>
<dbReference type="PANTHER" id="PTHR15949">
    <property type="entry name" value="TESTIS-EXPRESSED PROTEIN 264"/>
    <property type="match status" value="1"/>
</dbReference>
<proteinExistence type="predicted"/>
<dbReference type="GO" id="GO:0106300">
    <property type="term" value="P:protein-DNA covalent cross-linking repair"/>
    <property type="evidence" value="ECO:0007669"/>
    <property type="project" value="TreeGrafter"/>
</dbReference>
<gene>
    <name evidence="2" type="ORF">PFISCL1PPCAC_7804</name>
</gene>
<feature type="non-terminal residue" evidence="2">
    <location>
        <position position="124"/>
    </location>
</feature>
<dbReference type="GO" id="GO:0061709">
    <property type="term" value="P:reticulophagy"/>
    <property type="evidence" value="ECO:0007669"/>
    <property type="project" value="TreeGrafter"/>
</dbReference>
<dbReference type="GO" id="GO:0000421">
    <property type="term" value="C:autophagosome membrane"/>
    <property type="evidence" value="ECO:0007669"/>
    <property type="project" value="TreeGrafter"/>
</dbReference>
<dbReference type="EMBL" id="BTSY01000002">
    <property type="protein sequence ID" value="GMT16507.1"/>
    <property type="molecule type" value="Genomic_DNA"/>
</dbReference>
<evidence type="ECO:0000313" key="2">
    <source>
        <dbReference type="EMBL" id="GMT16507.1"/>
    </source>
</evidence>
<sequence>MIWELAAAVFVLAVLLKLLGCFDSTEVSVSESPSVFAGGITVYYKYHVGTYSGAYGVCRELMQLLPSGTARGFGIYYDDPSKVPAHLLQSAVGVIVQAGEEQLVQPIVVEQLQRRGLEKMVSGE</sequence>